<keyword evidence="2" id="KW-1185">Reference proteome</keyword>
<reference evidence="1 2" key="1">
    <citation type="submission" date="2009-02" db="EMBL/GenBank/DDBJ databases">
        <title>Draft genome sequence of Clostridium asparagiforme (DSM 15981).</title>
        <authorList>
            <person name="Sudarsanam P."/>
            <person name="Ley R."/>
            <person name="Guruge J."/>
            <person name="Turnbaugh P.J."/>
            <person name="Mahowald M."/>
            <person name="Liep D."/>
            <person name="Gordon J."/>
        </authorList>
    </citation>
    <scope>NUCLEOTIDE SEQUENCE [LARGE SCALE GENOMIC DNA]</scope>
    <source>
        <strain evidence="1 2">DSM 15981</strain>
    </source>
</reference>
<sequence length="49" mass="5242">MAGICESLGRAEYTGRSAASASRTVGQSHQKYQMVDCLRVSVRVPTVPS</sequence>
<dbReference type="EMBL" id="ACCJ01000140">
    <property type="protein sequence ID" value="EEG55566.1"/>
    <property type="molecule type" value="Genomic_DNA"/>
</dbReference>
<dbReference type="Proteomes" id="UP000004756">
    <property type="component" value="Unassembled WGS sequence"/>
</dbReference>
<dbReference type="AlphaFoldDB" id="C0CZF3"/>
<organism evidence="1 2">
    <name type="scientific">[Clostridium] asparagiforme DSM 15981</name>
    <dbReference type="NCBI Taxonomy" id="518636"/>
    <lineage>
        <taxon>Bacteria</taxon>
        <taxon>Bacillati</taxon>
        <taxon>Bacillota</taxon>
        <taxon>Clostridia</taxon>
        <taxon>Lachnospirales</taxon>
        <taxon>Lachnospiraceae</taxon>
        <taxon>Enterocloster</taxon>
    </lineage>
</organism>
<proteinExistence type="predicted"/>
<protein>
    <submittedName>
        <fullName evidence="1">Uncharacterized protein</fullName>
    </submittedName>
</protein>
<evidence type="ECO:0000313" key="2">
    <source>
        <dbReference type="Proteomes" id="UP000004756"/>
    </source>
</evidence>
<dbReference type="HOGENOM" id="CLU_3161418_0_0_9"/>
<name>C0CZF3_9FIRM</name>
<gene>
    <name evidence="1" type="ORF">CLOSTASPAR_02380</name>
</gene>
<accession>C0CZF3</accession>
<comment type="caution">
    <text evidence="1">The sequence shown here is derived from an EMBL/GenBank/DDBJ whole genome shotgun (WGS) entry which is preliminary data.</text>
</comment>
<evidence type="ECO:0000313" key="1">
    <source>
        <dbReference type="EMBL" id="EEG55566.1"/>
    </source>
</evidence>
<feature type="non-terminal residue" evidence="1">
    <location>
        <position position="49"/>
    </location>
</feature>